<feature type="compositionally biased region" description="Polar residues" evidence="1">
    <location>
        <begin position="295"/>
        <end position="316"/>
    </location>
</feature>
<keyword evidence="2" id="KW-0472">Membrane</keyword>
<dbReference type="Proteomes" id="UP000008837">
    <property type="component" value="Unassembled WGS sequence"/>
</dbReference>
<comment type="caution">
    <text evidence="4">The sequence shown here is derived from an EMBL/GenBank/DDBJ whole genome shotgun (WGS) entry which is preliminary data.</text>
</comment>
<evidence type="ECO:0000313" key="5">
    <source>
        <dbReference type="Proteomes" id="UP000008837"/>
    </source>
</evidence>
<sequence length="408" mass="43161">MFQVRTLLCAIALASVANAVVYRPNNNMVYQRRQDASATAMAQAASTSKPSPPFNFGNPSSDYPGVVADGSRGPTNPDKPMMDTPVNQTSDARLASINSADDWCTFGPLDLNLPVSDREERTVAWCTKPRNNARVIPDGTLTGVHFVKTPLYVQVMALGDFTKIGIKANDSGGELDPHGQYGGGNPKGGDVTSNVTGKDVFYKEWMNYVGHNIMCFRVCTAGSDQAKPGVECEHELDKMGCPWVMPGDYSPDVFDSCDADPAYPPGYFLEDGSTSTFQQYMTGLWTLDGKELTFTNGHKGQSTPSVAQSMPKSSNCKPVPSPANKIASLSKSAESSVSQAANAVANDGDSKSSSSDKRGDKNENNGESSGKDSDSSNKKDKNGAGSVSVTLASTVALAVGTLAAAFLL</sequence>
<dbReference type="OrthoDB" id="2564904at2759"/>
<keyword evidence="2" id="KW-0812">Transmembrane</keyword>
<dbReference type="AlphaFoldDB" id="A8Q046"/>
<feature type="compositionally biased region" description="Low complexity" evidence="1">
    <location>
        <begin position="327"/>
        <end position="347"/>
    </location>
</feature>
<accession>A8Q046</accession>
<organism evidence="4 5">
    <name type="scientific">Malassezia globosa (strain ATCC MYA-4612 / CBS 7966)</name>
    <name type="common">Dandruff-associated fungus</name>
    <dbReference type="NCBI Taxonomy" id="425265"/>
    <lineage>
        <taxon>Eukaryota</taxon>
        <taxon>Fungi</taxon>
        <taxon>Dikarya</taxon>
        <taxon>Basidiomycota</taxon>
        <taxon>Ustilaginomycotina</taxon>
        <taxon>Malasseziomycetes</taxon>
        <taxon>Malasseziales</taxon>
        <taxon>Malasseziaceae</taxon>
        <taxon>Malassezia</taxon>
    </lineage>
</organism>
<feature type="region of interest" description="Disordered" evidence="1">
    <location>
        <begin position="295"/>
        <end position="386"/>
    </location>
</feature>
<protein>
    <submittedName>
        <fullName evidence="4">Uncharacterized protein</fullName>
    </submittedName>
</protein>
<keyword evidence="2" id="KW-1133">Transmembrane helix</keyword>
<dbReference type="GeneID" id="5855289"/>
<feature type="signal peptide" evidence="3">
    <location>
        <begin position="1"/>
        <end position="19"/>
    </location>
</feature>
<name>A8Q046_MALGO</name>
<keyword evidence="5" id="KW-1185">Reference proteome</keyword>
<evidence type="ECO:0000256" key="3">
    <source>
        <dbReference type="SAM" id="SignalP"/>
    </source>
</evidence>
<feature type="transmembrane region" description="Helical" evidence="2">
    <location>
        <begin position="383"/>
        <end position="407"/>
    </location>
</feature>
<keyword evidence="3" id="KW-0732">Signal</keyword>
<evidence type="ECO:0000256" key="2">
    <source>
        <dbReference type="SAM" id="Phobius"/>
    </source>
</evidence>
<proteinExistence type="predicted"/>
<evidence type="ECO:0000313" key="4">
    <source>
        <dbReference type="EMBL" id="EDP43768.1"/>
    </source>
</evidence>
<dbReference type="RefSeq" id="XP_001730982.1">
    <property type="nucleotide sequence ID" value="XM_001730930.1"/>
</dbReference>
<dbReference type="STRING" id="425265.A8Q046"/>
<dbReference type="OMA" id="FRICIAG"/>
<feature type="chain" id="PRO_5002728018" evidence="3">
    <location>
        <begin position="20"/>
        <end position="408"/>
    </location>
</feature>
<evidence type="ECO:0000256" key="1">
    <source>
        <dbReference type="SAM" id="MobiDB-lite"/>
    </source>
</evidence>
<dbReference type="InParanoid" id="A8Q046"/>
<dbReference type="VEuPathDB" id="FungiDB:MGL_1981"/>
<feature type="region of interest" description="Disordered" evidence="1">
    <location>
        <begin position="40"/>
        <end position="60"/>
    </location>
</feature>
<dbReference type="KEGG" id="mgl:MGL_1981"/>
<feature type="compositionally biased region" description="Basic and acidic residues" evidence="1">
    <location>
        <begin position="348"/>
        <end position="382"/>
    </location>
</feature>
<reference evidence="4 5" key="1">
    <citation type="journal article" date="2007" name="Proc. Natl. Acad. Sci. U.S.A.">
        <title>Dandruff-associated Malassezia genomes reveal convergent and divergent virulence traits shared with plant and human fungal pathogens.</title>
        <authorList>
            <person name="Xu J."/>
            <person name="Saunders C.W."/>
            <person name="Hu P."/>
            <person name="Grant R.A."/>
            <person name="Boekhout T."/>
            <person name="Kuramae E.E."/>
            <person name="Kronstad J.W."/>
            <person name="Deangelis Y.M."/>
            <person name="Reeder N.L."/>
            <person name="Johnstone K.R."/>
            <person name="Leland M."/>
            <person name="Fieno A.M."/>
            <person name="Begley W.M."/>
            <person name="Sun Y."/>
            <person name="Lacey M.P."/>
            <person name="Chaudhary T."/>
            <person name="Keough T."/>
            <person name="Chu L."/>
            <person name="Sears R."/>
            <person name="Yuan B."/>
            <person name="Dawson T.L.Jr."/>
        </authorList>
    </citation>
    <scope>NUCLEOTIDE SEQUENCE [LARGE SCALE GENOMIC DNA]</scope>
    <source>
        <strain evidence="5">ATCC MYA-4612 / CBS 7966</strain>
    </source>
</reference>
<gene>
    <name evidence="4" type="ORF">MGL_1981</name>
</gene>
<dbReference type="EMBL" id="AAYY01000006">
    <property type="protein sequence ID" value="EDP43768.1"/>
    <property type="molecule type" value="Genomic_DNA"/>
</dbReference>